<proteinExistence type="predicted"/>
<evidence type="ECO:0000313" key="1">
    <source>
        <dbReference type="EMBL" id="QKJ87451.1"/>
    </source>
</evidence>
<protein>
    <submittedName>
        <fullName evidence="1">Uncharacterized protein</fullName>
    </submittedName>
</protein>
<dbReference type="EMBL" id="CP054212">
    <property type="protein sequence ID" value="QKJ87451.1"/>
    <property type="molecule type" value="Genomic_DNA"/>
</dbReference>
<dbReference type="RefSeq" id="WP_173634394.1">
    <property type="nucleotide sequence ID" value="NZ_CP054212.1"/>
</dbReference>
<sequence>MANCNCMNEFKEKLHSHLMQGVPEGSEIADLWGGTGWDNQVLSFGADGGVHVMLKYKLAYRAPKKNGELSKNFTRKECSLKMSYCPICGAKQGGDHV</sequence>
<reference evidence="1 2" key="1">
    <citation type="submission" date="2020-06" db="EMBL/GenBank/DDBJ databases">
        <title>Genome sequence of Paramixta manurensis strain PD-1.</title>
        <authorList>
            <person name="Lee C.W."/>
            <person name="Kim J."/>
        </authorList>
    </citation>
    <scope>NUCLEOTIDE SEQUENCE [LARGE SCALE GENOMIC DNA]</scope>
    <source>
        <strain evidence="1 2">PD-1</strain>
    </source>
</reference>
<name>A0A6M8UEU4_9GAMM</name>
<dbReference type="Proteomes" id="UP000505325">
    <property type="component" value="Chromosome"/>
</dbReference>
<evidence type="ECO:0000313" key="2">
    <source>
        <dbReference type="Proteomes" id="UP000505325"/>
    </source>
</evidence>
<keyword evidence="2" id="KW-1185">Reference proteome</keyword>
<accession>A0A6M8UEU4</accession>
<dbReference type="KEGG" id="pmak:PMPD1_2509"/>
<organism evidence="1 2">
    <name type="scientific">Paramixta manurensis</name>
    <dbReference type="NCBI Taxonomy" id="2740817"/>
    <lineage>
        <taxon>Bacteria</taxon>
        <taxon>Pseudomonadati</taxon>
        <taxon>Pseudomonadota</taxon>
        <taxon>Gammaproteobacteria</taxon>
        <taxon>Enterobacterales</taxon>
        <taxon>Erwiniaceae</taxon>
        <taxon>Paramixta</taxon>
    </lineage>
</organism>
<gene>
    <name evidence="1" type="ORF">PMPD1_2509</name>
</gene>
<dbReference type="AlphaFoldDB" id="A0A6M8UEU4"/>